<keyword evidence="2" id="KW-1185">Reference proteome</keyword>
<evidence type="ECO:0000313" key="2">
    <source>
        <dbReference type="Proteomes" id="UP000597867"/>
    </source>
</evidence>
<dbReference type="Proteomes" id="UP000597867">
    <property type="component" value="Unassembled WGS sequence"/>
</dbReference>
<comment type="caution">
    <text evidence="1">The sequence shown here is derived from an EMBL/GenBank/DDBJ whole genome shotgun (WGS) entry which is preliminary data.</text>
</comment>
<dbReference type="EMBL" id="JADEWF010000059">
    <property type="protein sequence ID" value="MBE9220222.1"/>
    <property type="molecule type" value="Genomic_DNA"/>
</dbReference>
<evidence type="ECO:0000313" key="1">
    <source>
        <dbReference type="EMBL" id="MBE9220222.1"/>
    </source>
</evidence>
<sequence>MNNKSILLRDAQFNATADGHGGNRRTLQIKEILSKAGFEVHDLRGEINIVQDFLNKNIFLQLSTLSKVVPNFTKYLPDILPEYKRFLSSALKMSQSVKLLEHDKTPKVILWEDNLNYLMPYVAKERGHKIVSLPHNFDSLAGADFNPLNRKKNLELLSNEIKHLAQADRVFCISREEQWFLRLCGVDSDYLPYYPPTSVVCNLLQIREARTKSYNDYNSDSKKTKQFLILGTYSNPPTRIGILELVKKLKNIEKNCSFEIQIAGFGTENLKNEIDNSSRFKILGTLSNQELIDVMIKTSAVLLYQSYGLGSLTKIPEMLIAGIPIIANSIASRSYFDYNGIFIYENNQELAELILNQNFCLPKLPPPPTQHEYRFLDYITQLVKAN</sequence>
<protein>
    <submittedName>
        <fullName evidence="1">Uncharacterized protein</fullName>
    </submittedName>
</protein>
<reference evidence="1" key="1">
    <citation type="submission" date="2020-10" db="EMBL/GenBank/DDBJ databases">
        <authorList>
            <person name="Castelo-Branco R."/>
            <person name="Eusebio N."/>
            <person name="Adriana R."/>
            <person name="Vieira A."/>
            <person name="Brugerolle De Fraissinette N."/>
            <person name="Rezende De Castro R."/>
            <person name="Schneider M.P."/>
            <person name="Vasconcelos V."/>
            <person name="Leao P.N."/>
        </authorList>
    </citation>
    <scope>NUCLEOTIDE SEQUENCE</scope>
    <source>
        <strain evidence="1">LEGE 04289</strain>
    </source>
</reference>
<name>A0ACC5Q6H6_DOLFA</name>
<proteinExistence type="predicted"/>
<accession>A0ACC5Q6H6</accession>
<organism evidence="1 2">
    <name type="scientific">Dolichospermum flos-aquae LEGE 04289</name>
    <dbReference type="NCBI Taxonomy" id="1828708"/>
    <lineage>
        <taxon>Bacteria</taxon>
        <taxon>Bacillati</taxon>
        <taxon>Cyanobacteriota</taxon>
        <taxon>Cyanophyceae</taxon>
        <taxon>Nostocales</taxon>
        <taxon>Aphanizomenonaceae</taxon>
        <taxon>Dolichospermum</taxon>
    </lineage>
</organism>
<gene>
    <name evidence="1" type="ORF">IQ222_15795</name>
</gene>